<dbReference type="eggNOG" id="COG2978">
    <property type="taxonomic scope" value="Bacteria"/>
</dbReference>
<proteinExistence type="predicted"/>
<evidence type="ECO:0000256" key="1">
    <source>
        <dbReference type="SAM" id="Phobius"/>
    </source>
</evidence>
<dbReference type="PANTHER" id="PTHR30282:SF0">
    <property type="entry name" value="P-AMINOBENZOYL-GLUTAMATE TRANSPORT PROTEIN"/>
    <property type="match status" value="1"/>
</dbReference>
<dbReference type="GO" id="GO:1902604">
    <property type="term" value="P:p-aminobenzoyl-glutamate transmembrane transport"/>
    <property type="evidence" value="ECO:0007669"/>
    <property type="project" value="InterPro"/>
</dbReference>
<dbReference type="PANTHER" id="PTHR30282">
    <property type="entry name" value="P-AMINOBENZOYL GLUTAMATE TRANSPORTER"/>
    <property type="match status" value="1"/>
</dbReference>
<feature type="transmembrane region" description="Helical" evidence="1">
    <location>
        <begin position="271"/>
        <end position="293"/>
    </location>
</feature>
<feature type="transmembrane region" description="Helical" evidence="1">
    <location>
        <begin position="233"/>
        <end position="259"/>
    </location>
</feature>
<dbReference type="AlphaFoldDB" id="A0A069DC12"/>
<keyword evidence="1" id="KW-0472">Membrane</keyword>
<dbReference type="InterPro" id="IPR004697">
    <property type="entry name" value="AbgT"/>
</dbReference>
<comment type="caution">
    <text evidence="2">The sequence shown here is derived from an EMBL/GenBank/DDBJ whole genome shotgun (WGS) entry which is preliminary data.</text>
</comment>
<feature type="transmembrane region" description="Helical" evidence="1">
    <location>
        <begin position="50"/>
        <end position="75"/>
    </location>
</feature>
<name>A0A069DC12_9BACE</name>
<dbReference type="Proteomes" id="UP000027601">
    <property type="component" value="Unassembled WGS sequence"/>
</dbReference>
<feature type="transmembrane region" description="Helical" evidence="1">
    <location>
        <begin position="185"/>
        <end position="203"/>
    </location>
</feature>
<reference evidence="2 3" key="1">
    <citation type="journal article" date="2015" name="Microbes Environ.">
        <title>Distribution and evolution of nitrogen fixation genes in the phylum bacteroidetes.</title>
        <authorList>
            <person name="Inoue J."/>
            <person name="Oshima K."/>
            <person name="Suda W."/>
            <person name="Sakamoto M."/>
            <person name="Iino T."/>
            <person name="Noda S."/>
            <person name="Hongoh Y."/>
            <person name="Hattori M."/>
            <person name="Ohkuma M."/>
        </authorList>
    </citation>
    <scope>NUCLEOTIDE SEQUENCE [LARGE SCALE GENOMIC DNA]</scope>
    <source>
        <strain evidence="2 3">JCM 15093</strain>
    </source>
</reference>
<evidence type="ECO:0000313" key="2">
    <source>
        <dbReference type="EMBL" id="GAK37854.1"/>
    </source>
</evidence>
<feature type="transmembrane region" description="Helical" evidence="1">
    <location>
        <begin position="314"/>
        <end position="334"/>
    </location>
</feature>
<protein>
    <submittedName>
        <fullName evidence="2">Aminobenzoyl-glutamate transport protein</fullName>
    </submittedName>
</protein>
<keyword evidence="3" id="KW-1185">Reference proteome</keyword>
<evidence type="ECO:0000313" key="3">
    <source>
        <dbReference type="Proteomes" id="UP000027601"/>
    </source>
</evidence>
<organism evidence="2 3">
    <name type="scientific">Bacteroides graminisolvens DSM 19988 = JCM 15093</name>
    <dbReference type="NCBI Taxonomy" id="1121097"/>
    <lineage>
        <taxon>Bacteria</taxon>
        <taxon>Pseudomonadati</taxon>
        <taxon>Bacteroidota</taxon>
        <taxon>Bacteroidia</taxon>
        <taxon>Bacteroidales</taxon>
        <taxon>Bacteroidaceae</taxon>
        <taxon>Bacteroides</taxon>
    </lineage>
</organism>
<dbReference type="Pfam" id="PF03806">
    <property type="entry name" value="ABG_transport"/>
    <property type="match status" value="1"/>
</dbReference>
<keyword evidence="1" id="KW-1133">Transmembrane helix</keyword>
<dbReference type="GO" id="GO:0015558">
    <property type="term" value="F:secondary active p-aminobenzoyl-glutamate transmembrane transporter activity"/>
    <property type="evidence" value="ECO:0007669"/>
    <property type="project" value="InterPro"/>
</dbReference>
<keyword evidence="1" id="KW-0812">Transmembrane</keyword>
<feature type="transmembrane region" description="Helical" evidence="1">
    <location>
        <begin position="96"/>
        <end position="123"/>
    </location>
</feature>
<gene>
    <name evidence="2" type="ORF">JCM15093_3138</name>
</gene>
<dbReference type="STRING" id="1121097.GCA_000428125_02837"/>
<sequence>MFFLITLGIVFLSWISDIYGLSVVHPQTNEVIRVQSLLSPESLRWMLRSVIPNFTGFAPLGLVIIALFGLGVAQHSGFLSACIRLGIRKHRRPRRIILWVIFLGILSNVVGDAGYIILLPIAATLFHSVGLHPLAGIITAYVSVACGYSANFMLSTLDPLVAATTQDAALTVAAYGGHVGPLSNYYFMSVSTLFIAGIIYYITQRKLLPELGEYQGEVPVESYKLLSRKERRALNIAFFIGLLYILVILFATFSPWGILRSVNGGLIRSPFIMGILFLLSFGAGLMGMVYGFASGKYKTDSDVIQGLGQPMQLLGVYLVIAFFAAQMFACLEYSRLDKCISILGADFLLSLKVGGFGVLLLFILFTAVINLIMVSATAKWTFMAFIFVPVLQQLGIAPEYTQCAFRIGDSATNAITPFLFYIPLVLTYIQHYQPQANFGLLLKHTWLIR</sequence>
<accession>A0A069DC12</accession>
<dbReference type="EMBL" id="BAJS01000030">
    <property type="protein sequence ID" value="GAK37854.1"/>
    <property type="molecule type" value="Genomic_DNA"/>
</dbReference>
<feature type="transmembrane region" description="Helical" evidence="1">
    <location>
        <begin position="354"/>
        <end position="374"/>
    </location>
</feature>